<evidence type="ECO:0000313" key="1">
    <source>
        <dbReference type="EMBL" id="CAD7403236.1"/>
    </source>
</evidence>
<accession>A0A7R9H0F4</accession>
<sequence>MLWPSKKSWSSGAASIQSTMTERAGSSNSVLQWSLIALLAGFRCVLAGPFISSINLETSLQAPHSSGAVLPIDRNSYDEREAKVLNFFPVPVSEECLSNDNRRIGTCLNTYECRIFGGGVTWALRTWIWRVLCLSSLCRCVMTTSWPSFWDPGISQPGPDLSGILAD</sequence>
<organism evidence="1">
    <name type="scientific">Timema cristinae</name>
    <name type="common">Walking stick</name>
    <dbReference type="NCBI Taxonomy" id="61476"/>
    <lineage>
        <taxon>Eukaryota</taxon>
        <taxon>Metazoa</taxon>
        <taxon>Ecdysozoa</taxon>
        <taxon>Arthropoda</taxon>
        <taxon>Hexapoda</taxon>
        <taxon>Insecta</taxon>
        <taxon>Pterygota</taxon>
        <taxon>Neoptera</taxon>
        <taxon>Polyneoptera</taxon>
        <taxon>Phasmatodea</taxon>
        <taxon>Timematodea</taxon>
        <taxon>Timematoidea</taxon>
        <taxon>Timematidae</taxon>
        <taxon>Timema</taxon>
    </lineage>
</organism>
<protein>
    <submittedName>
        <fullName evidence="1">Uncharacterized protein</fullName>
    </submittedName>
</protein>
<reference evidence="1" key="1">
    <citation type="submission" date="2020-11" db="EMBL/GenBank/DDBJ databases">
        <authorList>
            <person name="Tran Van P."/>
        </authorList>
    </citation>
    <scope>NUCLEOTIDE SEQUENCE</scope>
</reference>
<dbReference type="EMBL" id="OC318789">
    <property type="protein sequence ID" value="CAD7403236.1"/>
    <property type="molecule type" value="Genomic_DNA"/>
</dbReference>
<dbReference type="AlphaFoldDB" id="A0A7R9H0F4"/>
<name>A0A7R9H0F4_TIMCR</name>
<gene>
    <name evidence="1" type="ORF">TCEB3V08_LOCUS6886</name>
</gene>
<proteinExistence type="predicted"/>